<dbReference type="AlphaFoldDB" id="A0A9J5XTX1"/>
<feature type="compositionally biased region" description="Polar residues" evidence="1">
    <location>
        <begin position="8"/>
        <end position="17"/>
    </location>
</feature>
<accession>A0A9J5XTX1</accession>
<evidence type="ECO:0000313" key="2">
    <source>
        <dbReference type="EMBL" id="KAG5590382.1"/>
    </source>
</evidence>
<organism evidence="2 3">
    <name type="scientific">Solanum commersonii</name>
    <name type="common">Commerson's wild potato</name>
    <name type="synonym">Commerson's nightshade</name>
    <dbReference type="NCBI Taxonomy" id="4109"/>
    <lineage>
        <taxon>Eukaryota</taxon>
        <taxon>Viridiplantae</taxon>
        <taxon>Streptophyta</taxon>
        <taxon>Embryophyta</taxon>
        <taxon>Tracheophyta</taxon>
        <taxon>Spermatophyta</taxon>
        <taxon>Magnoliopsida</taxon>
        <taxon>eudicotyledons</taxon>
        <taxon>Gunneridae</taxon>
        <taxon>Pentapetalae</taxon>
        <taxon>asterids</taxon>
        <taxon>lamiids</taxon>
        <taxon>Solanales</taxon>
        <taxon>Solanaceae</taxon>
        <taxon>Solanoideae</taxon>
        <taxon>Solaneae</taxon>
        <taxon>Solanum</taxon>
    </lineage>
</organism>
<dbReference type="Proteomes" id="UP000824120">
    <property type="component" value="Chromosome 8"/>
</dbReference>
<comment type="caution">
    <text evidence="2">The sequence shown here is derived from an EMBL/GenBank/DDBJ whole genome shotgun (WGS) entry which is preliminary data.</text>
</comment>
<sequence length="63" mass="7207">MAKDIGSKASTRNQMATPKSKNKPSKKKRDAAKKKHGEEQDNDNCQQRDQNNVCKKFIMVDEQ</sequence>
<gene>
    <name evidence="2" type="ORF">H5410_040896</name>
</gene>
<feature type="compositionally biased region" description="Basic residues" evidence="1">
    <location>
        <begin position="20"/>
        <end position="35"/>
    </location>
</feature>
<keyword evidence="3" id="KW-1185">Reference proteome</keyword>
<evidence type="ECO:0000256" key="1">
    <source>
        <dbReference type="SAM" id="MobiDB-lite"/>
    </source>
</evidence>
<protein>
    <submittedName>
        <fullName evidence="2">Uncharacterized protein</fullName>
    </submittedName>
</protein>
<proteinExistence type="predicted"/>
<dbReference type="EMBL" id="JACXVP010000008">
    <property type="protein sequence ID" value="KAG5590382.1"/>
    <property type="molecule type" value="Genomic_DNA"/>
</dbReference>
<feature type="region of interest" description="Disordered" evidence="1">
    <location>
        <begin position="1"/>
        <end position="52"/>
    </location>
</feature>
<evidence type="ECO:0000313" key="3">
    <source>
        <dbReference type="Proteomes" id="UP000824120"/>
    </source>
</evidence>
<feature type="compositionally biased region" description="Low complexity" evidence="1">
    <location>
        <begin position="43"/>
        <end position="52"/>
    </location>
</feature>
<reference evidence="2 3" key="1">
    <citation type="submission" date="2020-09" db="EMBL/GenBank/DDBJ databases">
        <title>De no assembly of potato wild relative species, Solanum commersonii.</title>
        <authorList>
            <person name="Cho K."/>
        </authorList>
    </citation>
    <scope>NUCLEOTIDE SEQUENCE [LARGE SCALE GENOMIC DNA]</scope>
    <source>
        <strain evidence="2">LZ3.2</strain>
        <tissue evidence="2">Leaf</tissue>
    </source>
</reference>
<name>A0A9J5XTX1_SOLCO</name>